<protein>
    <submittedName>
        <fullName evidence="2">Uncharacterized protein</fullName>
    </submittedName>
</protein>
<name>A0A218MKF7_9VIRU</name>
<sequence length="55" mass="6124">MKEWIKERIKERTSMDGIVMIALGVAVLCLAGPILTIAAYAAIIYGGWTVWKKDE</sequence>
<evidence type="ECO:0000256" key="1">
    <source>
        <dbReference type="SAM" id="Phobius"/>
    </source>
</evidence>
<dbReference type="EMBL" id="KY052794">
    <property type="protein sequence ID" value="ASE99765.1"/>
    <property type="molecule type" value="Genomic_DNA"/>
</dbReference>
<reference evidence="2" key="1">
    <citation type="submission" date="2016-10" db="EMBL/GenBank/DDBJ databases">
        <authorList>
            <person name="Varghese N."/>
        </authorList>
    </citation>
    <scope>NUCLEOTIDE SEQUENCE</scope>
</reference>
<organism evidence="2">
    <name type="scientific">uncultured virus</name>
    <dbReference type="NCBI Taxonomy" id="340016"/>
    <lineage>
        <taxon>Viruses</taxon>
        <taxon>environmental samples</taxon>
    </lineage>
</organism>
<evidence type="ECO:0000313" key="2">
    <source>
        <dbReference type="EMBL" id="ASE99765.1"/>
    </source>
</evidence>
<keyword evidence="1" id="KW-0812">Transmembrane</keyword>
<keyword evidence="1" id="KW-1133">Transmembrane helix</keyword>
<proteinExistence type="predicted"/>
<reference evidence="2" key="2">
    <citation type="journal article" date="2017" name="Nat. Commun.">
        <title>Single-virus genomics reveals hidden cosmopolitan and abundant viruses.</title>
        <authorList>
            <person name="Martinez-Hernandez F."/>
            <person name="Fornas O."/>
            <person name="Lluesma Gomez M."/>
            <person name="Bolduc B."/>
            <person name="de la Cruz Pena M.J."/>
            <person name="Martinez J.M."/>
            <person name="Anton J."/>
            <person name="Gasol J.M."/>
            <person name="Rosselli R."/>
            <person name="Rodriguez-Valera F."/>
            <person name="Sullivan M.B."/>
            <person name="Acinas S.G."/>
            <person name="Martinez-Garcia M."/>
        </authorList>
    </citation>
    <scope>NUCLEOTIDE SEQUENCE</scope>
</reference>
<accession>A0A218MKF7</accession>
<feature type="transmembrane region" description="Helical" evidence="1">
    <location>
        <begin position="21"/>
        <end position="48"/>
    </location>
</feature>
<keyword evidence="1" id="KW-0472">Membrane</keyword>